<dbReference type="AlphaFoldDB" id="A0A975QMA8"/>
<organism evidence="4 5">
    <name type="scientific">Nocardiopsis eucommiae</name>
    <dbReference type="NCBI Taxonomy" id="2831970"/>
    <lineage>
        <taxon>Bacteria</taxon>
        <taxon>Bacillati</taxon>
        <taxon>Actinomycetota</taxon>
        <taxon>Actinomycetes</taxon>
        <taxon>Streptosporangiales</taxon>
        <taxon>Nocardiopsidaceae</taxon>
        <taxon>Nocardiopsis</taxon>
    </lineage>
</organism>
<accession>A0A975QMA8</accession>
<keyword evidence="5" id="KW-1185">Reference proteome</keyword>
<dbReference type="EMBL" id="CP074402">
    <property type="protein sequence ID" value="QVJ03408.1"/>
    <property type="molecule type" value="Genomic_DNA"/>
</dbReference>
<evidence type="ECO:0000313" key="4">
    <source>
        <dbReference type="EMBL" id="QVJ03408.1"/>
    </source>
</evidence>
<evidence type="ECO:0000256" key="2">
    <source>
        <dbReference type="SAM" id="Phobius"/>
    </source>
</evidence>
<feature type="transmembrane region" description="Helical" evidence="2">
    <location>
        <begin position="210"/>
        <end position="230"/>
    </location>
</feature>
<feature type="chain" id="PRO_5039676070" description="Secreted protein" evidence="3">
    <location>
        <begin position="22"/>
        <end position="484"/>
    </location>
</feature>
<gene>
    <name evidence="4" type="ORF">KGD82_25185</name>
</gene>
<name>A0A975QMA8_9ACTN</name>
<evidence type="ECO:0000256" key="1">
    <source>
        <dbReference type="SAM" id="MobiDB-lite"/>
    </source>
</evidence>
<feature type="transmembrane region" description="Helical" evidence="2">
    <location>
        <begin position="457"/>
        <end position="476"/>
    </location>
</feature>
<keyword evidence="2" id="KW-0472">Membrane</keyword>
<evidence type="ECO:0000256" key="3">
    <source>
        <dbReference type="SAM" id="SignalP"/>
    </source>
</evidence>
<keyword evidence="2" id="KW-0812">Transmembrane</keyword>
<dbReference type="KEGG" id="nec:KGD82_25185"/>
<protein>
    <recommendedName>
        <fullName evidence="6">Secreted protein</fullName>
    </recommendedName>
</protein>
<keyword evidence="3" id="KW-0732">Signal</keyword>
<evidence type="ECO:0008006" key="6">
    <source>
        <dbReference type="Google" id="ProtNLM"/>
    </source>
</evidence>
<proteinExistence type="predicted"/>
<feature type="compositionally biased region" description="Basic and acidic residues" evidence="1">
    <location>
        <begin position="102"/>
        <end position="115"/>
    </location>
</feature>
<feature type="region of interest" description="Disordered" evidence="1">
    <location>
        <begin position="99"/>
        <end position="123"/>
    </location>
</feature>
<evidence type="ECO:0000313" key="5">
    <source>
        <dbReference type="Proteomes" id="UP000682416"/>
    </source>
</evidence>
<dbReference type="Proteomes" id="UP000682416">
    <property type="component" value="Chromosome"/>
</dbReference>
<keyword evidence="2" id="KW-1133">Transmembrane helix</keyword>
<reference evidence="4" key="1">
    <citation type="submission" date="2021-05" db="EMBL/GenBank/DDBJ databases">
        <authorList>
            <person name="Kaiqin L."/>
            <person name="Jian G."/>
        </authorList>
    </citation>
    <scope>NUCLEOTIDE SEQUENCE</scope>
    <source>
        <strain evidence="4">HDS5</strain>
    </source>
</reference>
<sequence length="484" mass="51548">MWALTLLCVVTVAGLFGSASVTLNQAREGLAVLGDGAGQQALNTTGLYLNLAAMDASVADMLLMGTDRDLGSGREAAQRRYDLNRERADEVLLEVVSLTGGEDPREGAVEEHTGDDAGEGAADNGQRNVHALLSNLGAYHQEAERALQANDAAGAPPGEVDPEALAAYRDATRLMHTELLPKAFNLGLESSAIVRESHEEGRLTVTSGRAWVGAAGAVTVGSLLALQLYLRVRFRRRFNVALLVATAGAAMLTTGVVLALGGSEGHEVAAKEDGLDPAMALSRAGAIATDMQADQSRYLIDDERADTYQQVYLERAQQVLFRNVRTLPNYYEAVGEIPGAYPALPGPRGSDKDDPEGDPGTLGYLGRNAQEALLEGEEDSLGRVLTTFVAVQEADERMRAAAAEGDAAGAIGIRMEVADTEDGLFRQHEDALDTLAETHRNEYEEGIRKGQALLSPWTWGLPLGTLALFALVVAGVRPRLAEYR</sequence>
<feature type="signal peptide" evidence="3">
    <location>
        <begin position="1"/>
        <end position="21"/>
    </location>
</feature>
<feature type="region of interest" description="Disordered" evidence="1">
    <location>
        <begin position="342"/>
        <end position="364"/>
    </location>
</feature>
<feature type="transmembrane region" description="Helical" evidence="2">
    <location>
        <begin position="242"/>
        <end position="261"/>
    </location>
</feature>